<organism evidence="2 3">
    <name type="scientific">Vanilla planifolia</name>
    <name type="common">Vanilla</name>
    <dbReference type="NCBI Taxonomy" id="51239"/>
    <lineage>
        <taxon>Eukaryota</taxon>
        <taxon>Viridiplantae</taxon>
        <taxon>Streptophyta</taxon>
        <taxon>Embryophyta</taxon>
        <taxon>Tracheophyta</taxon>
        <taxon>Spermatophyta</taxon>
        <taxon>Magnoliopsida</taxon>
        <taxon>Liliopsida</taxon>
        <taxon>Asparagales</taxon>
        <taxon>Orchidaceae</taxon>
        <taxon>Vanilloideae</taxon>
        <taxon>Vanilleae</taxon>
        <taxon>Vanilla</taxon>
    </lineage>
</organism>
<accession>A0A835REY5</accession>
<comment type="caution">
    <text evidence="2">The sequence shown here is derived from an EMBL/GenBank/DDBJ whole genome shotgun (WGS) entry which is preliminary data.</text>
</comment>
<feature type="coiled-coil region" evidence="1">
    <location>
        <begin position="14"/>
        <end position="76"/>
    </location>
</feature>
<dbReference type="AlphaFoldDB" id="A0A835REY5"/>
<evidence type="ECO:0000313" key="2">
    <source>
        <dbReference type="EMBL" id="KAG0489874.1"/>
    </source>
</evidence>
<gene>
    <name evidence="2" type="ORF">HPP92_006737</name>
</gene>
<evidence type="ECO:0000313" key="3">
    <source>
        <dbReference type="Proteomes" id="UP000639772"/>
    </source>
</evidence>
<dbReference type="Proteomes" id="UP000639772">
    <property type="component" value="Chromosome 3"/>
</dbReference>
<dbReference type="EMBL" id="JADCNM010000003">
    <property type="protein sequence ID" value="KAG0489874.1"/>
    <property type="molecule type" value="Genomic_DNA"/>
</dbReference>
<reference evidence="2 3" key="1">
    <citation type="journal article" date="2020" name="Nat. Food">
        <title>A phased Vanilla planifolia genome enables genetic improvement of flavour and production.</title>
        <authorList>
            <person name="Hasing T."/>
            <person name="Tang H."/>
            <person name="Brym M."/>
            <person name="Khazi F."/>
            <person name="Huang T."/>
            <person name="Chambers A.H."/>
        </authorList>
    </citation>
    <scope>NUCLEOTIDE SEQUENCE [LARGE SCALE GENOMIC DNA]</scope>
    <source>
        <tissue evidence="2">Leaf</tissue>
    </source>
</reference>
<proteinExistence type="predicted"/>
<name>A0A835REY5_VANPL</name>
<keyword evidence="1" id="KW-0175">Coiled coil</keyword>
<sequence>MFGIMILVSCYFACKNLKKKYDILKNDYRIEKQEFESLFKTHYKLTCEQNDYLGFCKHLQNQLEASKLNLEDVIANFMPIAKQNLDLNSQSVAFNKLHVSYAHDHLSYACAFLYNSQKISSHIKDFCFCNLSPSI</sequence>
<evidence type="ECO:0000256" key="1">
    <source>
        <dbReference type="SAM" id="Coils"/>
    </source>
</evidence>
<protein>
    <submittedName>
        <fullName evidence="2">Uncharacterized protein</fullName>
    </submittedName>
</protein>